<evidence type="ECO:0000256" key="1">
    <source>
        <dbReference type="SAM" id="MobiDB-lite"/>
    </source>
</evidence>
<evidence type="ECO:0000313" key="3">
    <source>
        <dbReference type="Proteomes" id="UP000183365"/>
    </source>
</evidence>
<feature type="compositionally biased region" description="Basic and acidic residues" evidence="1">
    <location>
        <begin position="593"/>
        <end position="624"/>
    </location>
</feature>
<name>A0A1L0B5Q5_9ASCO</name>
<dbReference type="OrthoDB" id="3973380at2759"/>
<protein>
    <submittedName>
        <fullName evidence="2">Uncharacterized protein</fullName>
    </submittedName>
</protein>
<dbReference type="EMBL" id="FQNF01000048">
    <property type="protein sequence ID" value="SGZ40379.1"/>
    <property type="molecule type" value="Genomic_DNA"/>
</dbReference>
<keyword evidence="3" id="KW-1185">Reference proteome</keyword>
<gene>
    <name evidence="2" type="ORF">HGUI_02579</name>
</gene>
<evidence type="ECO:0000313" key="2">
    <source>
        <dbReference type="EMBL" id="SGZ40379.1"/>
    </source>
</evidence>
<dbReference type="AlphaFoldDB" id="A0A1L0B5Q5"/>
<feature type="region of interest" description="Disordered" evidence="1">
    <location>
        <begin position="593"/>
        <end position="629"/>
    </location>
</feature>
<reference evidence="3" key="1">
    <citation type="submission" date="2016-11" db="EMBL/GenBank/DDBJ databases">
        <authorList>
            <person name="Guldener U."/>
        </authorList>
    </citation>
    <scope>NUCLEOTIDE SEQUENCE [LARGE SCALE GENOMIC DNA]</scope>
</reference>
<dbReference type="VEuPathDB" id="FungiDB:HGUI_02579"/>
<accession>A0A1L0B5Q5</accession>
<organism evidence="2 3">
    <name type="scientific">Hanseniaspora guilliermondii</name>
    <dbReference type="NCBI Taxonomy" id="56406"/>
    <lineage>
        <taxon>Eukaryota</taxon>
        <taxon>Fungi</taxon>
        <taxon>Dikarya</taxon>
        <taxon>Ascomycota</taxon>
        <taxon>Saccharomycotina</taxon>
        <taxon>Saccharomycetes</taxon>
        <taxon>Saccharomycodales</taxon>
        <taxon>Saccharomycodaceae</taxon>
        <taxon>Hanseniaspora</taxon>
    </lineage>
</organism>
<proteinExistence type="predicted"/>
<dbReference type="Proteomes" id="UP000183365">
    <property type="component" value="Unassembled WGS sequence"/>
</dbReference>
<sequence length="977" mass="117806">MNFLNIHRWFGKLSKVQPDYKRFSSTNNIIFNYHLDVHHINPSFSAKIKHLVVYEEFMDRQMMNMVRRNKFTHPHLKELKTIDDYKNTAMKSRTKSLISLDHSHLENVENCDDHVDVFNDHVRNVFYYETFLKSDTSVRYYIRAMKYTNFCIDINQLNYIIKNIIKSGRYNEVDEVLEELHVYDSIKEQEQSMLKPPTLLTSGFFETLFQRNNEDTIAKIELLDNIIKVYYELNDYRYLKELIRYRERFHTDKIIDTEIMFIKVNWRINSNYNVKYIVKIINDFVQYQDMKYEKMDRFLFYKVLDQLFSTGDIELISFFLNSYKTQFDPTIDPLVVLMMSRFKSHYVEDTISNMFYYLNNFKYQIHFKEYSLKSEIHQCGRLLHLVNKQIDISLILNSKHCRQLMKTNHQFPIGSYFIEKLLKINSKKIINQKTVFNFLNKHNIVPLNLDGTSNLDLTYYRMLLAYELKDMKYFTHELSKSSFPKLMEYFELYLKIYRDFFPKMADNMLIVLINISMLEYHASINQKLIDFNRKLAFYKLDQEKINKLIFGNYNPSSDGLLNIQRLHNEDKIFVSRYIMKRWKDGYDNLLGKDRSKDKKNDKDKESDKEKDNANDKEKDQKDFKNSLPPTETLLSLNRLFRNPFIEENLKKKNLLQAISLNYYIKFILNDYDEYSFDDFLLTKTHFKYIFPVELILREFHRLVAIEEIKELKEANESVSREIATELDPTSKKNQVLIVKGKLERRWYNISFEHEVNDQYIEYFIETLKEFEQTTKTLVPKRDLMRIPYFRRQFQTFMEKCLALMFYHHRYLAASMVLKRYLWCYIHNFMSETPEPLFEAPSYKMKNISEDVKASLLNLFGVNEESFVLYDAIFENLKSLSVDAESELKNGKIIISNKLIDDLPYKNKKVTQEDMMATRIFFEDLKNKFPRLKLYWVLKIYDEIKKSSTILSSKNKKNTEQAKIDLMIVYNNLKQYLK</sequence>